<feature type="region of interest" description="Disordered" evidence="1">
    <location>
        <begin position="1"/>
        <end position="22"/>
    </location>
</feature>
<evidence type="ECO:0000256" key="1">
    <source>
        <dbReference type="SAM" id="MobiDB-lite"/>
    </source>
</evidence>
<evidence type="ECO:0000313" key="2">
    <source>
        <dbReference type="EMBL" id="MBW86130.1"/>
    </source>
</evidence>
<dbReference type="EMBL" id="GGEC01005647">
    <property type="protein sequence ID" value="MBW86130.1"/>
    <property type="molecule type" value="Transcribed_RNA"/>
</dbReference>
<proteinExistence type="predicted"/>
<dbReference type="AlphaFoldDB" id="A0A2P2IY34"/>
<accession>A0A2P2IY34</accession>
<organism evidence="2">
    <name type="scientific">Rhizophora mucronata</name>
    <name type="common">Asiatic mangrove</name>
    <dbReference type="NCBI Taxonomy" id="61149"/>
    <lineage>
        <taxon>Eukaryota</taxon>
        <taxon>Viridiplantae</taxon>
        <taxon>Streptophyta</taxon>
        <taxon>Embryophyta</taxon>
        <taxon>Tracheophyta</taxon>
        <taxon>Spermatophyta</taxon>
        <taxon>Magnoliopsida</taxon>
        <taxon>eudicotyledons</taxon>
        <taxon>Gunneridae</taxon>
        <taxon>Pentapetalae</taxon>
        <taxon>rosids</taxon>
        <taxon>fabids</taxon>
        <taxon>Malpighiales</taxon>
        <taxon>Rhizophoraceae</taxon>
        <taxon>Rhizophora</taxon>
    </lineage>
</organism>
<sequence>MSPNTINKQTIKPLQISKRNSA</sequence>
<protein>
    <submittedName>
        <fullName evidence="2">Uncharacterized protein</fullName>
    </submittedName>
</protein>
<name>A0A2P2IY34_RHIMU</name>
<reference evidence="2" key="1">
    <citation type="submission" date="2018-02" db="EMBL/GenBank/DDBJ databases">
        <title>Rhizophora mucronata_Transcriptome.</title>
        <authorList>
            <person name="Meera S.P."/>
            <person name="Sreeshan A."/>
            <person name="Augustine A."/>
        </authorList>
    </citation>
    <scope>NUCLEOTIDE SEQUENCE</scope>
    <source>
        <tissue evidence="2">Leaf</tissue>
    </source>
</reference>